<dbReference type="EMBL" id="FOXO01000030">
    <property type="protein sequence ID" value="SFQ29438.1"/>
    <property type="molecule type" value="Genomic_DNA"/>
</dbReference>
<keyword evidence="1" id="KW-1133">Transmembrane helix</keyword>
<organism evidence="3 4">
    <name type="scientific">Butyrivibrio proteoclasticus</name>
    <dbReference type="NCBI Taxonomy" id="43305"/>
    <lineage>
        <taxon>Bacteria</taxon>
        <taxon>Bacillati</taxon>
        <taxon>Bacillota</taxon>
        <taxon>Clostridia</taxon>
        <taxon>Lachnospirales</taxon>
        <taxon>Lachnospiraceae</taxon>
        <taxon>Butyrivibrio</taxon>
    </lineage>
</organism>
<dbReference type="InterPro" id="IPR029058">
    <property type="entry name" value="AB_hydrolase_fold"/>
</dbReference>
<reference evidence="4" key="1">
    <citation type="submission" date="2016-10" db="EMBL/GenBank/DDBJ databases">
        <authorList>
            <person name="Varghese N."/>
            <person name="Submissions S."/>
        </authorList>
    </citation>
    <scope>NUCLEOTIDE SEQUENCE [LARGE SCALE GENOMIC DNA]</scope>
    <source>
        <strain evidence="4">P18</strain>
    </source>
</reference>
<accession>A0A1I5XBT9</accession>
<dbReference type="AlphaFoldDB" id="A0A1I5XBT9"/>
<dbReference type="SUPFAM" id="SSF53474">
    <property type="entry name" value="alpha/beta-Hydrolases"/>
    <property type="match status" value="1"/>
</dbReference>
<evidence type="ECO:0000256" key="1">
    <source>
        <dbReference type="SAM" id="Phobius"/>
    </source>
</evidence>
<keyword evidence="4" id="KW-1185">Reference proteome</keyword>
<feature type="domain" description="Serine aminopeptidase S33" evidence="2">
    <location>
        <begin position="92"/>
        <end position="201"/>
    </location>
</feature>
<keyword evidence="1" id="KW-0472">Membrane</keyword>
<evidence type="ECO:0000259" key="2">
    <source>
        <dbReference type="Pfam" id="PF12146"/>
    </source>
</evidence>
<sequence length="320" mass="34842">MKRNIIGRVVKIILGVVAVLIVTGTVGMAKLVTDGVFYQNKNNDTQGNSVKQLAKYGFDLDGFIAGTQGKEISVTAEDGNVVPGTFFDMYSDKCVVLVHGAGGDRVSTYPLAQQYIERGYNVVAFDDRGHGLNPDDKVTFGIHELRDIKALVRYAREELGSSEVIVHGQSMGAQATAIYASNVTPGTVEAADAVICDSPVPGMEYMIRSVIADDDPEEMESFVTSYLTEAGKLYSKIFYRINWNDGDTIKVVENDQLPTLIFVSQKDTVCLPEKVEEVYENVGSSEKSIAYVNSAHIEGVIDDPDGYMEYVETFLAGAGL</sequence>
<feature type="transmembrane region" description="Helical" evidence="1">
    <location>
        <begin position="12"/>
        <end position="32"/>
    </location>
</feature>
<dbReference type="Gene3D" id="3.40.50.1820">
    <property type="entry name" value="alpha/beta hydrolase"/>
    <property type="match status" value="1"/>
</dbReference>
<evidence type="ECO:0000313" key="3">
    <source>
        <dbReference type="EMBL" id="SFQ29438.1"/>
    </source>
</evidence>
<name>A0A1I5XBT9_9FIRM</name>
<proteinExistence type="predicted"/>
<dbReference type="PANTHER" id="PTHR43358">
    <property type="entry name" value="ALPHA/BETA-HYDROLASE"/>
    <property type="match status" value="1"/>
</dbReference>
<dbReference type="Pfam" id="PF12146">
    <property type="entry name" value="Hydrolase_4"/>
    <property type="match status" value="1"/>
</dbReference>
<dbReference type="GO" id="GO:0016787">
    <property type="term" value="F:hydrolase activity"/>
    <property type="evidence" value="ECO:0007669"/>
    <property type="project" value="UniProtKB-KW"/>
</dbReference>
<dbReference type="PANTHER" id="PTHR43358:SF4">
    <property type="entry name" value="ALPHA_BETA HYDROLASE FOLD-1 DOMAIN-CONTAINING PROTEIN"/>
    <property type="match status" value="1"/>
</dbReference>
<evidence type="ECO:0000313" key="4">
    <source>
        <dbReference type="Proteomes" id="UP000182624"/>
    </source>
</evidence>
<protein>
    <submittedName>
        <fullName evidence="3">Lysophospholipase, alpha-beta hydrolase superfamily</fullName>
    </submittedName>
</protein>
<keyword evidence="3" id="KW-0378">Hydrolase</keyword>
<dbReference type="InterPro" id="IPR052920">
    <property type="entry name" value="DNA-binding_regulatory"/>
</dbReference>
<dbReference type="Proteomes" id="UP000182624">
    <property type="component" value="Unassembled WGS sequence"/>
</dbReference>
<dbReference type="InterPro" id="IPR022742">
    <property type="entry name" value="Hydrolase_4"/>
</dbReference>
<keyword evidence="1" id="KW-0812">Transmembrane</keyword>
<dbReference type="OrthoDB" id="9776685at2"/>
<dbReference type="RefSeq" id="WP_074890916.1">
    <property type="nucleotide sequence ID" value="NZ_FOXO01000030.1"/>
</dbReference>
<gene>
    <name evidence="3" type="ORF">SAMN04487928_13026</name>
</gene>